<organism evidence="2 3">
    <name type="scientific">Sphingomonas oleivorans</name>
    <dbReference type="NCBI Taxonomy" id="1735121"/>
    <lineage>
        <taxon>Bacteria</taxon>
        <taxon>Pseudomonadati</taxon>
        <taxon>Pseudomonadota</taxon>
        <taxon>Alphaproteobacteria</taxon>
        <taxon>Sphingomonadales</taxon>
        <taxon>Sphingomonadaceae</taxon>
        <taxon>Sphingomonas</taxon>
    </lineage>
</organism>
<comment type="caution">
    <text evidence="2">The sequence shown here is derived from an EMBL/GenBank/DDBJ whole genome shotgun (WGS) entry which is preliminary data.</text>
</comment>
<protein>
    <submittedName>
        <fullName evidence="2">Uncharacterized protein</fullName>
    </submittedName>
</protein>
<sequence>MTLYVRQMAWLNATPKPPEGTKRAEAKDRPPALSRIEQMKRDKITPRMPPNPAPHLITWLVEIGLTEEAGMGRGPISWQSIDAWCNRTSIDLEPWQSRLLRSLSTEYLAESRRAESENCPAPWRAEVTEREKEVEVARLRMVLG</sequence>
<feature type="region of interest" description="Disordered" evidence="1">
    <location>
        <begin position="14"/>
        <end position="51"/>
    </location>
</feature>
<evidence type="ECO:0000256" key="1">
    <source>
        <dbReference type="SAM" id="MobiDB-lite"/>
    </source>
</evidence>
<dbReference type="AlphaFoldDB" id="A0A2T5G1H3"/>
<keyword evidence="3" id="KW-1185">Reference proteome</keyword>
<dbReference type="Proteomes" id="UP000244162">
    <property type="component" value="Unassembled WGS sequence"/>
</dbReference>
<dbReference type="Pfam" id="PF23812">
    <property type="entry name" value="Phage_TAC_18"/>
    <property type="match status" value="1"/>
</dbReference>
<name>A0A2T5G1H3_9SPHN</name>
<evidence type="ECO:0000313" key="2">
    <source>
        <dbReference type="EMBL" id="PTQ12961.1"/>
    </source>
</evidence>
<proteinExistence type="predicted"/>
<accession>A0A2T5G1H3</accession>
<dbReference type="OrthoDB" id="7572223at2"/>
<dbReference type="InterPro" id="IPR056919">
    <property type="entry name" value="Phage_TAC_18"/>
</dbReference>
<reference evidence="2 3" key="1">
    <citation type="submission" date="2017-09" db="EMBL/GenBank/DDBJ databases">
        <title>Sphingomonas panjinensis sp.nov., isolated from oil-contaminated soil.</title>
        <authorList>
            <person name="Wang L."/>
            <person name="Chen L."/>
        </authorList>
    </citation>
    <scope>NUCLEOTIDE SEQUENCE [LARGE SCALE GENOMIC DNA]</scope>
    <source>
        <strain evidence="2 3">FW-11</strain>
    </source>
</reference>
<dbReference type="EMBL" id="NWBU01000004">
    <property type="protein sequence ID" value="PTQ12961.1"/>
    <property type="molecule type" value="Genomic_DNA"/>
</dbReference>
<evidence type="ECO:0000313" key="3">
    <source>
        <dbReference type="Proteomes" id="UP000244162"/>
    </source>
</evidence>
<feature type="compositionally biased region" description="Basic and acidic residues" evidence="1">
    <location>
        <begin position="19"/>
        <end position="30"/>
    </location>
</feature>
<gene>
    <name evidence="2" type="ORF">CLG96_02120</name>
</gene>